<dbReference type="RefSeq" id="WP_187573172.1">
    <property type="nucleotide sequence ID" value="NZ_CP060731.1"/>
</dbReference>
<dbReference type="AlphaFoldDB" id="A0A7G9TBZ6"/>
<organism evidence="1 2">
    <name type="scientific">Pseudoxanthomonas mexicana</name>
    <dbReference type="NCBI Taxonomy" id="128785"/>
    <lineage>
        <taxon>Bacteria</taxon>
        <taxon>Pseudomonadati</taxon>
        <taxon>Pseudomonadota</taxon>
        <taxon>Gammaproteobacteria</taxon>
        <taxon>Lysobacterales</taxon>
        <taxon>Lysobacteraceae</taxon>
        <taxon>Pseudoxanthomonas</taxon>
    </lineage>
</organism>
<sequence length="99" mass="9562">MTPIAGIATSGLRAAALGMQAAAHNVANLATPDAARQTVVLSAGPTGGVSAAVAEAPPDPAPPLEDVAATLTYKAMAGANVFVLKVADQTLGGLLDVSA</sequence>
<accession>A0A7G9TBZ6</accession>
<name>A0A7G9TBZ6_PSEMX</name>
<evidence type="ECO:0008006" key="3">
    <source>
        <dbReference type="Google" id="ProtNLM"/>
    </source>
</evidence>
<protein>
    <recommendedName>
        <fullName evidence="3">Flagellar basal body rod protein N-terminal domain-containing protein</fullName>
    </recommendedName>
</protein>
<evidence type="ECO:0000313" key="1">
    <source>
        <dbReference type="EMBL" id="QNN77621.1"/>
    </source>
</evidence>
<proteinExistence type="predicted"/>
<dbReference type="Proteomes" id="UP000515838">
    <property type="component" value="Chromosome"/>
</dbReference>
<gene>
    <name evidence="1" type="ORF">IAE60_17220</name>
</gene>
<dbReference type="GeneID" id="81472732"/>
<reference evidence="1 2" key="1">
    <citation type="submission" date="2020-08" db="EMBL/GenBank/DDBJ databases">
        <title>Streptomycin Non-resistant strain, P. mexicana.</title>
        <authorList>
            <person name="Ganesh-Kumar S."/>
            <person name="Zhe T."/>
            <person name="Yu Z."/>
            <person name="Min Y."/>
        </authorList>
    </citation>
    <scope>NUCLEOTIDE SEQUENCE [LARGE SCALE GENOMIC DNA]</scope>
    <source>
        <strain evidence="1 2">GTZY2</strain>
    </source>
</reference>
<evidence type="ECO:0000313" key="2">
    <source>
        <dbReference type="Proteomes" id="UP000515838"/>
    </source>
</evidence>
<dbReference type="EMBL" id="CP060731">
    <property type="protein sequence ID" value="QNN77621.1"/>
    <property type="molecule type" value="Genomic_DNA"/>
</dbReference>